<feature type="compositionally biased region" description="Low complexity" evidence="1">
    <location>
        <begin position="38"/>
        <end position="52"/>
    </location>
</feature>
<evidence type="ECO:0000313" key="2">
    <source>
        <dbReference type="EMBL" id="CDR37085.1"/>
    </source>
</evidence>
<dbReference type="EMBL" id="LK052937">
    <property type="protein sequence ID" value="CDR37085.1"/>
    <property type="molecule type" value="Genomic_DNA"/>
</dbReference>
<feature type="compositionally biased region" description="Pro residues" evidence="1">
    <location>
        <begin position="10"/>
        <end position="20"/>
    </location>
</feature>
<evidence type="ECO:0000256" key="1">
    <source>
        <dbReference type="SAM" id="MobiDB-lite"/>
    </source>
</evidence>
<gene>
    <name evidence="2" type="ORF">RHTO0S_02e10572g</name>
</gene>
<reference evidence="2" key="1">
    <citation type="journal article" date="2014" name="Genome Announc.">
        <title>Draft genome sequence of Rhodosporidium toruloides CECT1137, an oleaginous yeast of biotechnological interest.</title>
        <authorList>
            <person name="Morin N."/>
            <person name="Calcas X."/>
            <person name="Devillers H."/>
            <person name="Durrens P."/>
            <person name="Sherman D.J."/>
            <person name="Nicaud J.-M."/>
            <person name="Neuveglise C."/>
        </authorList>
    </citation>
    <scope>NUCLEOTIDE SEQUENCE</scope>
    <source>
        <strain evidence="2">CECT1137</strain>
    </source>
</reference>
<feature type="region of interest" description="Disordered" evidence="1">
    <location>
        <begin position="1"/>
        <end position="72"/>
    </location>
</feature>
<name>A0A061AP06_RHOTO</name>
<sequence>MNHMSTAARPPSPTAPPLRRPSPLGRRSIIAQDDGTLVVADPAPARSSSVPPVQIPATTRPPSPGSASAPLRVPLQQATQTSRRELQKIDCQDLQLKLASVQREFAGLAKSLVKVQARISQYWSVPQRSVRGQMKTLVSSLVLNASYLAKYLTSISYAARKILNFVATCIRESHGLHDFHANQDLKPVLDELRLLQSHWQALEKAEAKYGALLSESTLVLEAAMNPDGWTPGTPLSQPTLELAACHHPLLTSFSSLSTFFSTLVLSTWKPPLLSPNDVKAAAASWREVETAGKKTSKQVAKVVREVVNKTVEMSFASKDEGAAIWATFEGSSGTHKGRSGNAE</sequence>
<accession>A0A061AP06</accession>
<dbReference type="AlphaFoldDB" id="A0A061AP06"/>
<protein>
    <submittedName>
        <fullName evidence="2">RHTO0S02e10572g1_1</fullName>
    </submittedName>
</protein>
<dbReference type="OrthoDB" id="2526403at2759"/>
<proteinExistence type="predicted"/>
<organism evidence="2">
    <name type="scientific">Rhodotorula toruloides</name>
    <name type="common">Yeast</name>
    <name type="synonym">Rhodosporidium toruloides</name>
    <dbReference type="NCBI Taxonomy" id="5286"/>
    <lineage>
        <taxon>Eukaryota</taxon>
        <taxon>Fungi</taxon>
        <taxon>Dikarya</taxon>
        <taxon>Basidiomycota</taxon>
        <taxon>Pucciniomycotina</taxon>
        <taxon>Microbotryomycetes</taxon>
        <taxon>Sporidiobolales</taxon>
        <taxon>Sporidiobolaceae</taxon>
        <taxon>Rhodotorula</taxon>
    </lineage>
</organism>